<name>Q6L311_PICTO</name>
<feature type="transmembrane region" description="Helical" evidence="1">
    <location>
        <begin position="125"/>
        <end position="143"/>
    </location>
</feature>
<reference evidence="2 3" key="1">
    <citation type="journal article" date="2004" name="Proc. Natl. Acad. Sci. U.S.A.">
        <title>Genome sequence of Picrophilus torridus and its implications for life around pH 0.</title>
        <authorList>
            <person name="Futterer O."/>
            <person name="Angelov A."/>
            <person name="Liesegang H."/>
            <person name="Gottschalk G."/>
            <person name="Schleper C."/>
            <person name="Schepers B."/>
            <person name="Dock C."/>
            <person name="Antranikian G."/>
            <person name="Liebl W."/>
        </authorList>
    </citation>
    <scope>NUCLEOTIDE SEQUENCE [LARGE SCALE GENOMIC DNA]</scope>
    <source>
        <strain evidence="3">ATCC 700027 / DSM 9790 / JCM 10055 / NBRC 100828</strain>
    </source>
</reference>
<dbReference type="HOGENOM" id="CLU_1399786_0_0_2"/>
<gene>
    <name evidence="2" type="ordered locus">PTO0055</name>
</gene>
<protein>
    <submittedName>
        <fullName evidence="2">Hypothetical membrane spanning protein</fullName>
    </submittedName>
</protein>
<proteinExistence type="predicted"/>
<evidence type="ECO:0000256" key="1">
    <source>
        <dbReference type="SAM" id="Phobius"/>
    </source>
</evidence>
<keyword evidence="1" id="KW-1133">Transmembrane helix</keyword>
<dbReference type="Proteomes" id="UP000000438">
    <property type="component" value="Chromosome"/>
</dbReference>
<dbReference type="KEGG" id="pto:PTO0055"/>
<evidence type="ECO:0000313" key="3">
    <source>
        <dbReference type="Proteomes" id="UP000000438"/>
    </source>
</evidence>
<accession>Q6L311</accession>
<feature type="transmembrane region" description="Helical" evidence="1">
    <location>
        <begin position="22"/>
        <end position="43"/>
    </location>
</feature>
<sequence>MSVNMVNEDNNLNEGGGIIHKIVAGLLILSMIAFIPIFLYGFFRFAARHLVTAFLVIGFFALLAIKIMPIVYYNGTQPVTNMVRIMFFLLPFEYILALVYDIAWGWKHPHEVKRNRMSGAVYETYWMYLVTFFFYLVVAYGLVLKNPSGAFSVFWYFSLIVSIFFTFGSLFATMSIRFEKQINEGKNVVEKVIR</sequence>
<dbReference type="PaxDb" id="263820-PTO0055"/>
<feature type="transmembrane region" description="Helical" evidence="1">
    <location>
        <begin position="155"/>
        <end position="176"/>
    </location>
</feature>
<dbReference type="InParanoid" id="Q6L311"/>
<organism evidence="2 3">
    <name type="scientific">Picrophilus torridus (strain ATCC 700027 / DSM 9790 / JCM 10055 / NBRC 100828 / KAW 2/3)</name>
    <dbReference type="NCBI Taxonomy" id="1122961"/>
    <lineage>
        <taxon>Archaea</taxon>
        <taxon>Methanobacteriati</taxon>
        <taxon>Thermoplasmatota</taxon>
        <taxon>Thermoplasmata</taxon>
        <taxon>Thermoplasmatales</taxon>
        <taxon>Picrophilaceae</taxon>
        <taxon>Picrophilus</taxon>
    </lineage>
</organism>
<keyword evidence="1" id="KW-0812">Transmembrane</keyword>
<feature type="transmembrane region" description="Helical" evidence="1">
    <location>
        <begin position="85"/>
        <end position="104"/>
    </location>
</feature>
<dbReference type="EMBL" id="AE017261">
    <property type="protein sequence ID" value="AAT42640.1"/>
    <property type="molecule type" value="Genomic_DNA"/>
</dbReference>
<feature type="transmembrane region" description="Helical" evidence="1">
    <location>
        <begin position="50"/>
        <end position="73"/>
    </location>
</feature>
<evidence type="ECO:0000313" key="2">
    <source>
        <dbReference type="EMBL" id="AAT42640.1"/>
    </source>
</evidence>
<dbReference type="AlphaFoldDB" id="Q6L311"/>
<keyword evidence="1" id="KW-0472">Membrane</keyword>